<dbReference type="EMBL" id="LWMH01000001">
    <property type="protein sequence ID" value="KZS45695.1"/>
    <property type="molecule type" value="Genomic_DNA"/>
</dbReference>
<gene>
    <name evidence="1" type="ORF">AWU65_07100</name>
</gene>
<keyword evidence="2" id="KW-1185">Reference proteome</keyword>
<comment type="caution">
    <text evidence="1">The sequence shown here is derived from an EMBL/GenBank/DDBJ whole genome shotgun (WGS) entry which is preliminary data.</text>
</comment>
<name>A0A163HWB3_9BACL</name>
<dbReference type="OrthoDB" id="95576at2"/>
<dbReference type="Pfam" id="PF10844">
    <property type="entry name" value="DUF2577"/>
    <property type="match status" value="1"/>
</dbReference>
<dbReference type="InterPro" id="IPR022555">
    <property type="entry name" value="DUF2577"/>
</dbReference>
<dbReference type="Proteomes" id="UP000076796">
    <property type="component" value="Unassembled WGS sequence"/>
</dbReference>
<reference evidence="1" key="1">
    <citation type="journal article" date="2016" name="Genome Announc.">
        <title>Draft genomes of two strains of Paenibacillus glucanolyticus with capability to degrade lignocellulose.</title>
        <authorList>
            <person name="Mathews S.L."/>
            <person name="Pawlak J."/>
            <person name="Grunden A.M."/>
        </authorList>
    </citation>
    <scope>NUCLEOTIDE SEQUENCE [LARGE SCALE GENOMIC DNA]</scope>
    <source>
        <strain evidence="1">SLM1</strain>
    </source>
</reference>
<evidence type="ECO:0000313" key="2">
    <source>
        <dbReference type="Proteomes" id="UP000076796"/>
    </source>
</evidence>
<dbReference type="GeneID" id="97552981"/>
<proteinExistence type="predicted"/>
<sequence>MADLLNTLKKAAVSAVAAGNPTVVMFGTVSSADPLEVNVDQRFTLPADFLIVPESLIHFEIDFHHDHEYTDDTGTGSSTKKTESALPVKPIVIRRGLKVGDKLLMMRVQGGQKFIILDRVVDA</sequence>
<accession>A0A163HWB3</accession>
<organism evidence="1 2">
    <name type="scientific">Paenibacillus glucanolyticus</name>
    <dbReference type="NCBI Taxonomy" id="59843"/>
    <lineage>
        <taxon>Bacteria</taxon>
        <taxon>Bacillati</taxon>
        <taxon>Bacillota</taxon>
        <taxon>Bacilli</taxon>
        <taxon>Bacillales</taxon>
        <taxon>Paenibacillaceae</taxon>
        <taxon>Paenibacillus</taxon>
    </lineage>
</organism>
<protein>
    <recommendedName>
        <fullName evidence="3">DUF2577 domain-containing protein</fullName>
    </recommendedName>
</protein>
<evidence type="ECO:0008006" key="3">
    <source>
        <dbReference type="Google" id="ProtNLM"/>
    </source>
</evidence>
<evidence type="ECO:0000313" key="1">
    <source>
        <dbReference type="EMBL" id="KZS45695.1"/>
    </source>
</evidence>
<dbReference type="RefSeq" id="WP_063477894.1">
    <property type="nucleotide sequence ID" value="NZ_CP147845.1"/>
</dbReference>
<dbReference type="AlphaFoldDB" id="A0A163HWB3"/>